<comment type="caution">
    <text evidence="4">The sequence shown here is derived from an EMBL/GenBank/DDBJ whole genome shotgun (WGS) entry which is preliminary data.</text>
</comment>
<dbReference type="InterPro" id="IPR001633">
    <property type="entry name" value="EAL_dom"/>
</dbReference>
<gene>
    <name evidence="4" type="ORF">GCM10025770_29880</name>
</gene>
<dbReference type="Pfam" id="PF00563">
    <property type="entry name" value="EAL"/>
    <property type="match status" value="1"/>
</dbReference>
<dbReference type="PROSITE" id="PS50110">
    <property type="entry name" value="RESPONSE_REGULATORY"/>
    <property type="match status" value="1"/>
</dbReference>
<dbReference type="PANTHER" id="PTHR33121:SF79">
    <property type="entry name" value="CYCLIC DI-GMP PHOSPHODIESTERASE PDED-RELATED"/>
    <property type="match status" value="1"/>
</dbReference>
<dbReference type="EMBL" id="BAABLD010000011">
    <property type="protein sequence ID" value="GAA5168980.1"/>
    <property type="molecule type" value="Genomic_DNA"/>
</dbReference>
<organism evidence="4 5">
    <name type="scientific">Viridibacterium curvum</name>
    <dbReference type="NCBI Taxonomy" id="1101404"/>
    <lineage>
        <taxon>Bacteria</taxon>
        <taxon>Pseudomonadati</taxon>
        <taxon>Pseudomonadota</taxon>
        <taxon>Betaproteobacteria</taxon>
        <taxon>Rhodocyclales</taxon>
        <taxon>Rhodocyclaceae</taxon>
        <taxon>Viridibacterium</taxon>
    </lineage>
</organism>
<feature type="domain" description="Response regulatory" evidence="2">
    <location>
        <begin position="12"/>
        <end position="134"/>
    </location>
</feature>
<dbReference type="RefSeq" id="WP_345533899.1">
    <property type="nucleotide sequence ID" value="NZ_BAABLD010000011.1"/>
</dbReference>
<dbReference type="SUPFAM" id="SSF52172">
    <property type="entry name" value="CheY-like"/>
    <property type="match status" value="1"/>
</dbReference>
<protein>
    <submittedName>
        <fullName evidence="4">EAL domain-containing response regulator</fullName>
    </submittedName>
</protein>
<dbReference type="SUPFAM" id="SSF141868">
    <property type="entry name" value="EAL domain-like"/>
    <property type="match status" value="1"/>
</dbReference>
<feature type="modified residue" description="4-aspartylphosphate" evidence="1">
    <location>
        <position position="64"/>
    </location>
</feature>
<reference evidence="5" key="1">
    <citation type="journal article" date="2019" name="Int. J. Syst. Evol. Microbiol.">
        <title>The Global Catalogue of Microorganisms (GCM) 10K type strain sequencing project: providing services to taxonomists for standard genome sequencing and annotation.</title>
        <authorList>
            <consortium name="The Broad Institute Genomics Platform"/>
            <consortium name="The Broad Institute Genome Sequencing Center for Infectious Disease"/>
            <person name="Wu L."/>
            <person name="Ma J."/>
        </authorList>
    </citation>
    <scope>NUCLEOTIDE SEQUENCE [LARGE SCALE GENOMIC DNA]</scope>
    <source>
        <strain evidence="5">JCM 18715</strain>
    </source>
</reference>
<dbReference type="PANTHER" id="PTHR33121">
    <property type="entry name" value="CYCLIC DI-GMP PHOSPHODIESTERASE PDEF"/>
    <property type="match status" value="1"/>
</dbReference>
<dbReference type="Proteomes" id="UP001500547">
    <property type="component" value="Unassembled WGS sequence"/>
</dbReference>
<dbReference type="SMART" id="SM00448">
    <property type="entry name" value="REC"/>
    <property type="match status" value="1"/>
</dbReference>
<dbReference type="Gene3D" id="3.40.50.2300">
    <property type="match status" value="1"/>
</dbReference>
<dbReference type="Gene3D" id="3.20.20.450">
    <property type="entry name" value="EAL domain"/>
    <property type="match status" value="1"/>
</dbReference>
<accession>A0ABP9QXP4</accession>
<dbReference type="InterPro" id="IPR011006">
    <property type="entry name" value="CheY-like_superfamily"/>
</dbReference>
<feature type="domain" description="EAL" evidence="3">
    <location>
        <begin position="149"/>
        <end position="401"/>
    </location>
</feature>
<sequence length="404" mass="43564">MYVLPASLAERGVMVVEDSVVQRAFTVAQLRELGVTQVSEAQDGADALRKLGELSPQPAVLIIDLEMPIMDGAELIHRLAGMEGCPALIVASSRERRLVESVVAMVNELNMPLLGIIQKPVDGAQLGHLLTGLDSIKPTTKAVKPSNDQCLTRDELSKAIATQQIVPYFQPKISLRSGAMTGVEALARWVTPDGSIITPNRFIPLAEKSGLMNEMTLCILEQSLIAMQDWETGGLMPSVAINLSASSLGDMVMGNAILERIEKAGEPYERIVLEITESVLVDSHEAVRDLIRLRLRGCCLAIDDYGTGFSSMAQLTRIPFSELKLDRSFVNGAAENPSLRAMLESSIALARQLGLETVAEGVECATDLALLRRLGCDVAQGFFLSRPLPASRIPEFAASLAVTS</sequence>
<dbReference type="CDD" id="cd01948">
    <property type="entry name" value="EAL"/>
    <property type="match status" value="1"/>
</dbReference>
<evidence type="ECO:0000313" key="5">
    <source>
        <dbReference type="Proteomes" id="UP001500547"/>
    </source>
</evidence>
<dbReference type="InterPro" id="IPR050706">
    <property type="entry name" value="Cyclic-di-GMP_PDE-like"/>
</dbReference>
<evidence type="ECO:0000256" key="1">
    <source>
        <dbReference type="PROSITE-ProRule" id="PRU00169"/>
    </source>
</evidence>
<dbReference type="InterPro" id="IPR035919">
    <property type="entry name" value="EAL_sf"/>
</dbReference>
<keyword evidence="1" id="KW-0597">Phosphoprotein</keyword>
<evidence type="ECO:0000259" key="3">
    <source>
        <dbReference type="PROSITE" id="PS50883"/>
    </source>
</evidence>
<dbReference type="PROSITE" id="PS50883">
    <property type="entry name" value="EAL"/>
    <property type="match status" value="1"/>
</dbReference>
<dbReference type="InterPro" id="IPR001789">
    <property type="entry name" value="Sig_transdc_resp-reg_receiver"/>
</dbReference>
<keyword evidence="5" id="KW-1185">Reference proteome</keyword>
<dbReference type="SMART" id="SM00052">
    <property type="entry name" value="EAL"/>
    <property type="match status" value="1"/>
</dbReference>
<dbReference type="Pfam" id="PF00072">
    <property type="entry name" value="Response_reg"/>
    <property type="match status" value="1"/>
</dbReference>
<name>A0ABP9QXP4_9RHOO</name>
<evidence type="ECO:0000313" key="4">
    <source>
        <dbReference type="EMBL" id="GAA5168980.1"/>
    </source>
</evidence>
<evidence type="ECO:0000259" key="2">
    <source>
        <dbReference type="PROSITE" id="PS50110"/>
    </source>
</evidence>
<proteinExistence type="predicted"/>